<reference evidence="1" key="1">
    <citation type="submission" date="2018-05" db="EMBL/GenBank/DDBJ databases">
        <title>Draft genome of Mucuna pruriens seed.</title>
        <authorList>
            <person name="Nnadi N.E."/>
            <person name="Vos R."/>
            <person name="Hasami M.H."/>
            <person name="Devisetty U.K."/>
            <person name="Aguiy J.C."/>
        </authorList>
    </citation>
    <scope>NUCLEOTIDE SEQUENCE [LARGE SCALE GENOMIC DNA]</scope>
    <source>
        <strain evidence="1">JCA_2017</strain>
    </source>
</reference>
<evidence type="ECO:0000313" key="2">
    <source>
        <dbReference type="Proteomes" id="UP000257109"/>
    </source>
</evidence>
<keyword evidence="2" id="KW-1185">Reference proteome</keyword>
<evidence type="ECO:0000313" key="1">
    <source>
        <dbReference type="EMBL" id="RDX75265.1"/>
    </source>
</evidence>
<dbReference type="PANTHER" id="PTHR24559">
    <property type="entry name" value="TRANSPOSON TY3-I GAG-POL POLYPROTEIN"/>
    <property type="match status" value="1"/>
</dbReference>
<dbReference type="AlphaFoldDB" id="A0A371FAF1"/>
<sequence>MRMCVDYRDLNKASPKDNFPLSHIDILVDNIGTFCYQVMQFSLKNVGATYQRAMQKSKTLEQHVEGLGKLFIRLWKFRLRLNLAKCTFGVKSGKLLGFIVNEKGIEVDPDKVKAIREMPTPKMKAELTVTCAPIFKLLKKNRRIEWNPDCQKAFEKIKKYLENPPTNA</sequence>
<accession>A0A371FAF1</accession>
<proteinExistence type="predicted"/>
<comment type="caution">
    <text evidence="1">The sequence shown here is derived from an EMBL/GenBank/DDBJ whole genome shotgun (WGS) entry which is preliminary data.</text>
</comment>
<dbReference type="OrthoDB" id="101614at2759"/>
<dbReference type="InterPro" id="IPR043502">
    <property type="entry name" value="DNA/RNA_pol_sf"/>
</dbReference>
<feature type="non-terminal residue" evidence="1">
    <location>
        <position position="1"/>
    </location>
</feature>
<dbReference type="Gene3D" id="3.30.70.270">
    <property type="match status" value="3"/>
</dbReference>
<dbReference type="InterPro" id="IPR043128">
    <property type="entry name" value="Rev_trsase/Diguanyl_cyclase"/>
</dbReference>
<organism evidence="1 2">
    <name type="scientific">Mucuna pruriens</name>
    <name type="common">Velvet bean</name>
    <name type="synonym">Dolichos pruriens</name>
    <dbReference type="NCBI Taxonomy" id="157652"/>
    <lineage>
        <taxon>Eukaryota</taxon>
        <taxon>Viridiplantae</taxon>
        <taxon>Streptophyta</taxon>
        <taxon>Embryophyta</taxon>
        <taxon>Tracheophyta</taxon>
        <taxon>Spermatophyta</taxon>
        <taxon>Magnoliopsida</taxon>
        <taxon>eudicotyledons</taxon>
        <taxon>Gunneridae</taxon>
        <taxon>Pentapetalae</taxon>
        <taxon>rosids</taxon>
        <taxon>fabids</taxon>
        <taxon>Fabales</taxon>
        <taxon>Fabaceae</taxon>
        <taxon>Papilionoideae</taxon>
        <taxon>50 kb inversion clade</taxon>
        <taxon>NPAAA clade</taxon>
        <taxon>indigoferoid/millettioid clade</taxon>
        <taxon>Phaseoleae</taxon>
        <taxon>Mucuna</taxon>
    </lineage>
</organism>
<dbReference type="SUPFAM" id="SSF56672">
    <property type="entry name" value="DNA/RNA polymerases"/>
    <property type="match status" value="1"/>
</dbReference>
<protein>
    <submittedName>
        <fullName evidence="1">Retrovirus-related Pol polyprotein from transposon 17.6</fullName>
    </submittedName>
</protein>
<dbReference type="InterPro" id="IPR053134">
    <property type="entry name" value="RNA-dir_DNA_polymerase"/>
</dbReference>
<dbReference type="PANTHER" id="PTHR24559:SF457">
    <property type="entry name" value="RNA-DIRECTED DNA POLYMERASE HOMOLOG"/>
    <property type="match status" value="1"/>
</dbReference>
<dbReference type="EMBL" id="QJKJ01009884">
    <property type="protein sequence ID" value="RDX75265.1"/>
    <property type="molecule type" value="Genomic_DNA"/>
</dbReference>
<name>A0A371FAF1_MUCPR</name>
<gene>
    <name evidence="1" type="primary">pol</name>
    <name evidence="1" type="ORF">CR513_44850</name>
</gene>
<dbReference type="CDD" id="cd01647">
    <property type="entry name" value="RT_LTR"/>
    <property type="match status" value="1"/>
</dbReference>
<dbReference type="Proteomes" id="UP000257109">
    <property type="component" value="Unassembled WGS sequence"/>
</dbReference>